<dbReference type="AlphaFoldDB" id="A0A8E2IBB5"/>
<dbReference type="RefSeq" id="WP_078110191.1">
    <property type="nucleotide sequence ID" value="NZ_CP065424.1"/>
</dbReference>
<dbReference type="Proteomes" id="UP000189761">
    <property type="component" value="Unassembled WGS sequence"/>
</dbReference>
<dbReference type="EMBL" id="MTLA01000122">
    <property type="protein sequence ID" value="OOP68293.1"/>
    <property type="molecule type" value="Genomic_DNA"/>
</dbReference>
<dbReference type="SUPFAM" id="SSF109854">
    <property type="entry name" value="DinB/YfiT-like putative metalloenzymes"/>
    <property type="match status" value="1"/>
</dbReference>
<protein>
    <recommendedName>
        <fullName evidence="3">DinB-like domain-containing protein</fullName>
    </recommendedName>
</protein>
<evidence type="ECO:0000313" key="2">
    <source>
        <dbReference type="Proteomes" id="UP000189761"/>
    </source>
</evidence>
<organism evidence="1 2">
    <name type="scientific">Heyndrickxia oleronia</name>
    <dbReference type="NCBI Taxonomy" id="38875"/>
    <lineage>
        <taxon>Bacteria</taxon>
        <taxon>Bacillati</taxon>
        <taxon>Bacillota</taxon>
        <taxon>Bacilli</taxon>
        <taxon>Bacillales</taxon>
        <taxon>Bacillaceae</taxon>
        <taxon>Heyndrickxia</taxon>
    </lineage>
</organism>
<dbReference type="InterPro" id="IPR034660">
    <property type="entry name" value="DinB/YfiT-like"/>
</dbReference>
<accession>A0A8E2IBB5</accession>
<comment type="caution">
    <text evidence="1">The sequence shown here is derived from an EMBL/GenBank/DDBJ whole genome shotgun (WGS) entry which is preliminary data.</text>
</comment>
<name>A0A8E2IBB5_9BACI</name>
<evidence type="ECO:0000313" key="1">
    <source>
        <dbReference type="EMBL" id="OOP68293.1"/>
    </source>
</evidence>
<sequence>MDVIQRKEWNANHKKLTEIILKSEEHSQAIQLFLSQHALLHSSSVGNSGNPTLEDEVLIDLEEKLYREYPVANRDTKNSIVWHLWHLARIEDMTMNILIANDEQVSVKGNWTEKMNIDFCHSGNDMRDEEIAGLSKSIDFDSLIAYRQAVGRRTREIISLLEQGQFKKKVNKNRINRLFDENAVTQEAAWLADYWSKKTIAGLILMPATRHNYLHLNKCIRIKEKIQKRMKKSKGY</sequence>
<dbReference type="Gene3D" id="1.20.120.450">
    <property type="entry name" value="dinb family like domain"/>
    <property type="match status" value="1"/>
</dbReference>
<reference evidence="1 2" key="1">
    <citation type="submission" date="2017-01" db="EMBL/GenBank/DDBJ databases">
        <title>Draft genome sequence of Bacillus oleronius.</title>
        <authorList>
            <person name="Allam M."/>
        </authorList>
    </citation>
    <scope>NUCLEOTIDE SEQUENCE [LARGE SCALE GENOMIC DNA]</scope>
    <source>
        <strain evidence="1 2">DSM 9356</strain>
    </source>
</reference>
<evidence type="ECO:0008006" key="3">
    <source>
        <dbReference type="Google" id="ProtNLM"/>
    </source>
</evidence>
<keyword evidence="2" id="KW-1185">Reference proteome</keyword>
<proteinExistence type="predicted"/>
<gene>
    <name evidence="1" type="ORF">BWZ43_11185</name>
</gene>